<dbReference type="PROSITE" id="PS00076">
    <property type="entry name" value="PYRIDINE_REDOX_1"/>
    <property type="match status" value="1"/>
</dbReference>
<comment type="similarity">
    <text evidence="2 9">Belongs to the class-I pyridine nucleotide-disulfide oxidoreductase family.</text>
</comment>
<evidence type="ECO:0000256" key="3">
    <source>
        <dbReference type="ARBA" id="ARBA00022630"/>
    </source>
</evidence>
<gene>
    <name evidence="12" type="ORF">RVY80_00025</name>
</gene>
<dbReference type="InterPro" id="IPR016156">
    <property type="entry name" value="FAD/NAD-linked_Rdtase_dimer_sf"/>
</dbReference>
<dbReference type="InterPro" id="IPR012999">
    <property type="entry name" value="Pyr_OxRdtase_I_AS"/>
</dbReference>
<evidence type="ECO:0000256" key="2">
    <source>
        <dbReference type="ARBA" id="ARBA00007532"/>
    </source>
</evidence>
<dbReference type="Gene3D" id="3.30.390.30">
    <property type="match status" value="1"/>
</dbReference>
<evidence type="ECO:0000256" key="4">
    <source>
        <dbReference type="ARBA" id="ARBA00022827"/>
    </source>
</evidence>
<dbReference type="InterPro" id="IPR023753">
    <property type="entry name" value="FAD/NAD-binding_dom"/>
</dbReference>
<dbReference type="InterPro" id="IPR036188">
    <property type="entry name" value="FAD/NAD-bd_sf"/>
</dbReference>
<comment type="caution">
    <text evidence="12">The sequence shown here is derived from an EMBL/GenBank/DDBJ whole genome shotgun (WGS) entry which is preliminary data.</text>
</comment>
<dbReference type="PRINTS" id="PR00411">
    <property type="entry name" value="PNDRDTASEI"/>
</dbReference>
<evidence type="ECO:0000259" key="10">
    <source>
        <dbReference type="Pfam" id="PF02852"/>
    </source>
</evidence>
<dbReference type="PRINTS" id="PR00368">
    <property type="entry name" value="FADPNR"/>
</dbReference>
<keyword evidence="4 9" id="KW-0274">FAD</keyword>
<accession>A0ABU3Z5R0</accession>
<evidence type="ECO:0000256" key="8">
    <source>
        <dbReference type="ARBA" id="ARBA00023284"/>
    </source>
</evidence>
<keyword evidence="7" id="KW-1015">Disulfide bond</keyword>
<dbReference type="InterPro" id="IPR004099">
    <property type="entry name" value="Pyr_nucl-diS_OxRdtase_dimer"/>
</dbReference>
<evidence type="ECO:0000313" key="12">
    <source>
        <dbReference type="EMBL" id="MDV5087248.1"/>
    </source>
</evidence>
<evidence type="ECO:0000256" key="1">
    <source>
        <dbReference type="ARBA" id="ARBA00001974"/>
    </source>
</evidence>
<sequence length="505" mass="55764">MKQYDVIVVGTGGANIVVDAAQRKGLRIAQIEKGKFGGTCLTRGCIPTKVMVTAANAVREVEDFKKIGIQVGPATIDWDVMSKRVWHMIDEHKDIYKYYNAFDNVDVYRGVATFLEDKVMQVALNDGTVSEPITAPIIVLGTGGYSKINDIPGLEEAGYLSSESLFGDKYPEKPFKSLAIMGGGPIGTEFGHVFATAGTDVHLIQHNIRLLPKEDAEISAHIYENLTHQGLHVYLNQEPEEVRVENGEKVVVIRDRATGEVQEIRAEEILMASGIKPAVEELHLERTNIEQKRGGWIRTNEFLETSVEGVYAMGDVNGEAPFRHKANYEADILAHNLFVAESPDDFRWARYDVVPAVTFTYPEVGHVGLTEQEAKEKGYNVGVGKNHYSSTAKGFAMGLNPGDADDGFVKIVVDKDTNNILGIHVIGPQASILFQPYVNLMNSGTTTLQAINEDIASETTKALRAKGLTRNMDPHSVITVGETMSPHPSLIEVIMWTQVYYENRW</sequence>
<keyword evidence="6 9" id="KW-0560">Oxidoreductase</keyword>
<evidence type="ECO:0000256" key="9">
    <source>
        <dbReference type="RuleBase" id="RU003691"/>
    </source>
</evidence>
<organism evidence="12 13">
    <name type="scientific">Veillonella absiana</name>
    <dbReference type="NCBI Taxonomy" id="3079305"/>
    <lineage>
        <taxon>Bacteria</taxon>
        <taxon>Bacillati</taxon>
        <taxon>Bacillota</taxon>
        <taxon>Negativicutes</taxon>
        <taxon>Veillonellales</taxon>
        <taxon>Veillonellaceae</taxon>
        <taxon>Veillonella</taxon>
    </lineage>
</organism>
<dbReference type="SUPFAM" id="SSF55424">
    <property type="entry name" value="FAD/NAD-linked reductases, dimerisation (C-terminal) domain"/>
    <property type="match status" value="1"/>
</dbReference>
<evidence type="ECO:0000259" key="11">
    <source>
        <dbReference type="Pfam" id="PF07992"/>
    </source>
</evidence>
<dbReference type="InterPro" id="IPR001100">
    <property type="entry name" value="Pyr_nuc-diS_OxRdtase"/>
</dbReference>
<dbReference type="PANTHER" id="PTHR43014">
    <property type="entry name" value="MERCURIC REDUCTASE"/>
    <property type="match status" value="1"/>
</dbReference>
<evidence type="ECO:0000256" key="6">
    <source>
        <dbReference type="ARBA" id="ARBA00023002"/>
    </source>
</evidence>
<evidence type="ECO:0000313" key="13">
    <source>
        <dbReference type="Proteomes" id="UP001272515"/>
    </source>
</evidence>
<proteinExistence type="inferred from homology"/>
<dbReference type="RefSeq" id="WP_295191183.1">
    <property type="nucleotide sequence ID" value="NZ_JAWJZA010000027.1"/>
</dbReference>
<protein>
    <submittedName>
        <fullName evidence="12">FAD-dependent oxidoreductase</fullName>
    </submittedName>
</protein>
<dbReference type="EMBL" id="JAWJZB010000001">
    <property type="protein sequence ID" value="MDV5087248.1"/>
    <property type="molecule type" value="Genomic_DNA"/>
</dbReference>
<reference evidence="12 13" key="1">
    <citation type="submission" date="2023-10" db="EMBL/GenBank/DDBJ databases">
        <title>Veillonella sp. nov., isolated from a pig farm feces dump.</title>
        <authorList>
            <person name="Chang Y.-H."/>
        </authorList>
    </citation>
    <scope>NUCLEOTIDE SEQUENCE [LARGE SCALE GENOMIC DNA]</scope>
    <source>
        <strain evidence="12 13">YH-vei2233</strain>
    </source>
</reference>
<dbReference type="Pfam" id="PF07992">
    <property type="entry name" value="Pyr_redox_2"/>
    <property type="match status" value="1"/>
</dbReference>
<dbReference type="Gene3D" id="3.50.50.60">
    <property type="entry name" value="FAD/NAD(P)-binding domain"/>
    <property type="match status" value="2"/>
</dbReference>
<dbReference type="PIRSF" id="PIRSF000350">
    <property type="entry name" value="Mercury_reductase_MerA"/>
    <property type="match status" value="1"/>
</dbReference>
<keyword evidence="3 9" id="KW-0285">Flavoprotein</keyword>
<evidence type="ECO:0000256" key="7">
    <source>
        <dbReference type="ARBA" id="ARBA00023157"/>
    </source>
</evidence>
<name>A0ABU3Z5R0_9FIRM</name>
<keyword evidence="8 9" id="KW-0676">Redox-active center</keyword>
<dbReference type="Pfam" id="PF02852">
    <property type="entry name" value="Pyr_redox_dim"/>
    <property type="match status" value="1"/>
</dbReference>
<keyword evidence="5" id="KW-0521">NADP</keyword>
<dbReference type="Proteomes" id="UP001272515">
    <property type="component" value="Unassembled WGS sequence"/>
</dbReference>
<keyword evidence="13" id="KW-1185">Reference proteome</keyword>
<feature type="domain" description="FAD/NAD(P)-binding" evidence="11">
    <location>
        <begin position="4"/>
        <end position="326"/>
    </location>
</feature>
<feature type="domain" description="Pyridine nucleotide-disulphide oxidoreductase dimerisation" evidence="10">
    <location>
        <begin position="354"/>
        <end position="455"/>
    </location>
</feature>
<dbReference type="SUPFAM" id="SSF51905">
    <property type="entry name" value="FAD/NAD(P)-binding domain"/>
    <property type="match status" value="1"/>
</dbReference>
<comment type="cofactor">
    <cofactor evidence="1">
        <name>FAD</name>
        <dbReference type="ChEBI" id="CHEBI:57692"/>
    </cofactor>
</comment>
<evidence type="ECO:0000256" key="5">
    <source>
        <dbReference type="ARBA" id="ARBA00022857"/>
    </source>
</evidence>